<dbReference type="PANTHER" id="PTHR43356:SF2">
    <property type="entry name" value="PHOSPHATE ACETYLTRANSFERASE"/>
    <property type="match status" value="1"/>
</dbReference>
<dbReference type="GO" id="GO:0050182">
    <property type="term" value="F:phosphate butyryltransferase activity"/>
    <property type="evidence" value="ECO:0007669"/>
    <property type="project" value="UniProtKB-EC"/>
</dbReference>
<comment type="similarity">
    <text evidence="1">Belongs to the phosphate acetyltransferase and butyryltransferase family.</text>
</comment>
<keyword evidence="2 5" id="KW-0808">Transferase</keyword>
<accession>A0A9D2MPU1</accession>
<dbReference type="AlphaFoldDB" id="A0A9D2MPU1"/>
<comment type="caution">
    <text evidence="5">The sequence shown here is derived from an EMBL/GenBank/DDBJ whole genome shotgun (WGS) entry which is preliminary data.</text>
</comment>
<dbReference type="EC" id="2.3.1.19" evidence="5"/>
<proteinExistence type="inferred from homology"/>
<evidence type="ECO:0000256" key="2">
    <source>
        <dbReference type="ARBA" id="ARBA00022679"/>
    </source>
</evidence>
<dbReference type="InterPro" id="IPR014079">
    <property type="entry name" value="Phosphate_butyryltransferase"/>
</dbReference>
<dbReference type="PIRSF" id="PIRSF000428">
    <property type="entry name" value="P_Ac_trans"/>
    <property type="match status" value="1"/>
</dbReference>
<evidence type="ECO:0000256" key="3">
    <source>
        <dbReference type="ARBA" id="ARBA00023315"/>
    </source>
</evidence>
<dbReference type="InterPro" id="IPR050500">
    <property type="entry name" value="Phos_Acetyltrans/Butyryltrans"/>
</dbReference>
<feature type="domain" description="Phosphate acetyl/butaryl transferase" evidence="4">
    <location>
        <begin position="27"/>
        <end position="91"/>
    </location>
</feature>
<dbReference type="NCBIfam" id="NF004472">
    <property type="entry name" value="PRK05805.1"/>
    <property type="match status" value="1"/>
</dbReference>
<feature type="domain" description="Phosphate acetyl/butaryl transferase" evidence="4">
    <location>
        <begin position="97"/>
        <end position="314"/>
    </location>
</feature>
<dbReference type="NCBIfam" id="NF006045">
    <property type="entry name" value="PRK08190.1"/>
    <property type="match status" value="1"/>
</dbReference>
<dbReference type="PANTHER" id="PTHR43356">
    <property type="entry name" value="PHOSPHATE ACETYLTRANSFERASE"/>
    <property type="match status" value="1"/>
</dbReference>
<keyword evidence="3 5" id="KW-0012">Acyltransferase</keyword>
<dbReference type="InterPro" id="IPR012147">
    <property type="entry name" value="P_Ac_Bu_trans"/>
</dbReference>
<dbReference type="InterPro" id="IPR002505">
    <property type="entry name" value="PTA_PTB"/>
</dbReference>
<dbReference type="SUPFAM" id="SSF53659">
    <property type="entry name" value="Isocitrate/Isopropylmalate dehydrogenase-like"/>
    <property type="match status" value="1"/>
</dbReference>
<evidence type="ECO:0000256" key="1">
    <source>
        <dbReference type="ARBA" id="ARBA00005656"/>
    </source>
</evidence>
<name>A0A9D2MPU1_9FIRM</name>
<organism evidence="5 6">
    <name type="scientific">Candidatus Eisenbergiella merdigallinarum</name>
    <dbReference type="NCBI Taxonomy" id="2838552"/>
    <lineage>
        <taxon>Bacteria</taxon>
        <taxon>Bacillati</taxon>
        <taxon>Bacillota</taxon>
        <taxon>Clostridia</taxon>
        <taxon>Lachnospirales</taxon>
        <taxon>Lachnospiraceae</taxon>
        <taxon>Eisenbergiella</taxon>
    </lineage>
</organism>
<evidence type="ECO:0000313" key="6">
    <source>
        <dbReference type="Proteomes" id="UP000886883"/>
    </source>
</evidence>
<dbReference type="Gene3D" id="3.40.718.10">
    <property type="entry name" value="Isopropylmalate Dehydrogenase"/>
    <property type="match status" value="1"/>
</dbReference>
<dbReference type="Pfam" id="PF01515">
    <property type="entry name" value="PTA_PTB"/>
    <property type="match status" value="2"/>
</dbReference>
<gene>
    <name evidence="5" type="primary">ptb</name>
    <name evidence="5" type="ORF">H9763_04610</name>
</gene>
<dbReference type="GO" id="GO:0019605">
    <property type="term" value="P:butyrate metabolic process"/>
    <property type="evidence" value="ECO:0007669"/>
    <property type="project" value="InterPro"/>
</dbReference>
<reference evidence="5" key="2">
    <citation type="submission" date="2021-04" db="EMBL/GenBank/DDBJ databases">
        <authorList>
            <person name="Gilroy R."/>
        </authorList>
    </citation>
    <scope>NUCLEOTIDE SEQUENCE</scope>
    <source>
        <strain evidence="5">USAMLcec3-2134</strain>
    </source>
</reference>
<sequence>MRFGARSSAQRRFGMEEKMITNFEGLISKVKECSKKTVSVAVAEDDAVLEAVQAARDQGIADAILVGDEAKIREIGASLNMNMDEYQIIDEPDHWQAALKAVKLAHDGVADMYMKGLLDTKSFLKSILDKEVGLRTGRPLSHVAVFEVKGIRQLLFLTDVAFITYPTLEDKVHIIENTVEVAHACGLECPKVAPLAAVEVVNPKMPATVEAAELTKMNDEGKITGCIVDGPLSMDLAIDPAAAAHKGASDRKIVGDADILLFPDIHAGNLVYKTLVHTATVENGCILTGTKVPAILTSRSDSFQTKVNSIALAAVVAEGLKKA</sequence>
<evidence type="ECO:0000313" key="5">
    <source>
        <dbReference type="EMBL" id="HJB90733.1"/>
    </source>
</evidence>
<dbReference type="Proteomes" id="UP000886883">
    <property type="component" value="Unassembled WGS sequence"/>
</dbReference>
<evidence type="ECO:0000259" key="4">
    <source>
        <dbReference type="Pfam" id="PF01515"/>
    </source>
</evidence>
<dbReference type="NCBIfam" id="TIGR02706">
    <property type="entry name" value="P_butyryltrans"/>
    <property type="match status" value="1"/>
</dbReference>
<protein>
    <submittedName>
        <fullName evidence="5">Phosphate butyryltransferase</fullName>
        <ecNumber evidence="5">2.3.1.19</ecNumber>
    </submittedName>
</protein>
<dbReference type="EMBL" id="DWXE01000015">
    <property type="protein sequence ID" value="HJB90733.1"/>
    <property type="molecule type" value="Genomic_DNA"/>
</dbReference>
<reference evidence="5" key="1">
    <citation type="journal article" date="2021" name="PeerJ">
        <title>Extensive microbial diversity within the chicken gut microbiome revealed by metagenomics and culture.</title>
        <authorList>
            <person name="Gilroy R."/>
            <person name="Ravi A."/>
            <person name="Getino M."/>
            <person name="Pursley I."/>
            <person name="Horton D.L."/>
            <person name="Alikhan N.F."/>
            <person name="Baker D."/>
            <person name="Gharbi K."/>
            <person name="Hall N."/>
            <person name="Watson M."/>
            <person name="Adriaenssens E.M."/>
            <person name="Foster-Nyarko E."/>
            <person name="Jarju S."/>
            <person name="Secka A."/>
            <person name="Antonio M."/>
            <person name="Oren A."/>
            <person name="Chaudhuri R.R."/>
            <person name="La Ragione R."/>
            <person name="Hildebrand F."/>
            <person name="Pallen M.J."/>
        </authorList>
    </citation>
    <scope>NUCLEOTIDE SEQUENCE</scope>
    <source>
        <strain evidence="5">USAMLcec3-2134</strain>
    </source>
</reference>